<gene>
    <name evidence="2" type="ORF">SPACI_029990</name>
</gene>
<sequence length="197" mass="20999">MPNDTDHLGSSSLLNSITRMLDTGMHTGAGLDNIITVLSLLCLFSIMNRNHAGKDTPQTQPATATNPLHKLLGDLTKGSDGGFTPDTLMSLLPLLNNPQLKSKLNPGTMSTVLGLLNNLGSLGGGSPSPDKDKDKAKAELKPSPPTETPPQQETEALAPSTNVAQQVPVAKPPQTNEEAEEAETKNHSRYLNWKNNF</sequence>
<evidence type="ECO:0000256" key="1">
    <source>
        <dbReference type="SAM" id="MobiDB-lite"/>
    </source>
</evidence>
<evidence type="ECO:0000313" key="2">
    <source>
        <dbReference type="EMBL" id="XFO72945.1"/>
    </source>
</evidence>
<protein>
    <recommendedName>
        <fullName evidence="4">DUF937 domain-containing protein</fullName>
    </recommendedName>
</protein>
<feature type="region of interest" description="Disordered" evidence="1">
    <location>
        <begin position="121"/>
        <end position="197"/>
    </location>
</feature>
<accession>A0ABZ3J424</accession>
<feature type="compositionally biased region" description="Basic and acidic residues" evidence="1">
    <location>
        <begin position="129"/>
        <end position="140"/>
    </location>
</feature>
<reference evidence="2" key="1">
    <citation type="submission" date="2024-05" db="EMBL/GenBank/DDBJ databases">
        <title>Isolation and characterization of Sporomusa carbonis sp. nov., a carboxydotrophic hydrogenogen in the genus of Sporomusa isolated from a charcoal burning pile.</title>
        <authorList>
            <person name="Boeer T."/>
            <person name="Rosenbaum F."/>
            <person name="Eysell L."/>
            <person name="Mueller V."/>
            <person name="Daniel R."/>
            <person name="Poehlein A."/>
        </authorList>
    </citation>
    <scope>NUCLEOTIDE SEQUENCE [LARGE SCALE GENOMIC DNA]</scope>
    <source>
        <strain evidence="2">DSM 3132</strain>
    </source>
</reference>
<evidence type="ECO:0000313" key="3">
    <source>
        <dbReference type="Proteomes" id="UP000216052"/>
    </source>
</evidence>
<dbReference type="Proteomes" id="UP000216052">
    <property type="component" value="Chromosome"/>
</dbReference>
<name>A0ABZ3J424_SPOA4</name>
<dbReference type="EMBL" id="CP155571">
    <property type="protein sequence ID" value="XFO72945.1"/>
    <property type="molecule type" value="Genomic_DNA"/>
</dbReference>
<proteinExistence type="predicted"/>
<evidence type="ECO:0008006" key="4">
    <source>
        <dbReference type="Google" id="ProtNLM"/>
    </source>
</evidence>
<organism evidence="2 3">
    <name type="scientific">Sporomusa acidovorans (strain ATCC 49682 / DSM 3132 / Mol)</name>
    <dbReference type="NCBI Taxonomy" id="1123286"/>
    <lineage>
        <taxon>Bacteria</taxon>
        <taxon>Bacillati</taxon>
        <taxon>Bacillota</taxon>
        <taxon>Negativicutes</taxon>
        <taxon>Selenomonadales</taxon>
        <taxon>Sporomusaceae</taxon>
        <taxon>Sporomusa</taxon>
    </lineage>
</organism>
<keyword evidence="3" id="KW-1185">Reference proteome</keyword>
<dbReference type="RefSeq" id="WP_093794628.1">
    <property type="nucleotide sequence ID" value="NZ_CP155571.1"/>
</dbReference>